<comment type="caution">
    <text evidence="2">The sequence shown here is derived from an EMBL/GenBank/DDBJ whole genome shotgun (WGS) entry which is preliminary data.</text>
</comment>
<feature type="compositionally biased region" description="Basic and acidic residues" evidence="1">
    <location>
        <begin position="44"/>
        <end position="56"/>
    </location>
</feature>
<dbReference type="Proteomes" id="UP000236291">
    <property type="component" value="Unassembled WGS sequence"/>
</dbReference>
<reference evidence="2 3" key="2">
    <citation type="journal article" date="2017" name="Front. Plant Sci.">
        <title>Gene Classification and Mining of Molecular Markers Useful in Red Clover (Trifolium pratense) Breeding.</title>
        <authorList>
            <person name="Istvanek J."/>
            <person name="Dluhosova J."/>
            <person name="Dluhos P."/>
            <person name="Patkova L."/>
            <person name="Nedelnik J."/>
            <person name="Repkova J."/>
        </authorList>
    </citation>
    <scope>NUCLEOTIDE SEQUENCE [LARGE SCALE GENOMIC DNA]</scope>
    <source>
        <strain evidence="3">cv. Tatra</strain>
        <tissue evidence="2">Young leaves</tissue>
    </source>
</reference>
<name>A0A2K3K7S9_TRIPR</name>
<dbReference type="AlphaFoldDB" id="A0A2K3K7S9"/>
<dbReference type="EMBL" id="ASHM01147056">
    <property type="protein sequence ID" value="PNX62341.1"/>
    <property type="molecule type" value="Genomic_DNA"/>
</dbReference>
<feature type="region of interest" description="Disordered" evidence="1">
    <location>
        <begin position="20"/>
        <end position="56"/>
    </location>
</feature>
<sequence>MILTAPFKVFLRWVAPPPPAISHHSELPEGQNTDQAVASVLTPRAEHKPETDLKSI</sequence>
<reference evidence="2 3" key="1">
    <citation type="journal article" date="2014" name="Am. J. Bot.">
        <title>Genome assembly and annotation for red clover (Trifolium pratense; Fabaceae).</title>
        <authorList>
            <person name="Istvanek J."/>
            <person name="Jaros M."/>
            <person name="Krenek A."/>
            <person name="Repkova J."/>
        </authorList>
    </citation>
    <scope>NUCLEOTIDE SEQUENCE [LARGE SCALE GENOMIC DNA]</scope>
    <source>
        <strain evidence="3">cv. Tatra</strain>
        <tissue evidence="2">Young leaves</tissue>
    </source>
</reference>
<protein>
    <submittedName>
        <fullName evidence="2">Uncharacterized protein</fullName>
    </submittedName>
</protein>
<evidence type="ECO:0000256" key="1">
    <source>
        <dbReference type="SAM" id="MobiDB-lite"/>
    </source>
</evidence>
<accession>A0A2K3K7S9</accession>
<evidence type="ECO:0000313" key="3">
    <source>
        <dbReference type="Proteomes" id="UP000236291"/>
    </source>
</evidence>
<organism evidence="2 3">
    <name type="scientific">Trifolium pratense</name>
    <name type="common">Red clover</name>
    <dbReference type="NCBI Taxonomy" id="57577"/>
    <lineage>
        <taxon>Eukaryota</taxon>
        <taxon>Viridiplantae</taxon>
        <taxon>Streptophyta</taxon>
        <taxon>Embryophyta</taxon>
        <taxon>Tracheophyta</taxon>
        <taxon>Spermatophyta</taxon>
        <taxon>Magnoliopsida</taxon>
        <taxon>eudicotyledons</taxon>
        <taxon>Gunneridae</taxon>
        <taxon>Pentapetalae</taxon>
        <taxon>rosids</taxon>
        <taxon>fabids</taxon>
        <taxon>Fabales</taxon>
        <taxon>Fabaceae</taxon>
        <taxon>Papilionoideae</taxon>
        <taxon>50 kb inversion clade</taxon>
        <taxon>NPAAA clade</taxon>
        <taxon>Hologalegina</taxon>
        <taxon>IRL clade</taxon>
        <taxon>Trifolieae</taxon>
        <taxon>Trifolium</taxon>
    </lineage>
</organism>
<gene>
    <name evidence="2" type="ORF">L195_g061098</name>
</gene>
<proteinExistence type="predicted"/>
<evidence type="ECO:0000313" key="2">
    <source>
        <dbReference type="EMBL" id="PNX62341.1"/>
    </source>
</evidence>